<gene>
    <name evidence="2" type="ordered locus">Celal_0506</name>
</gene>
<dbReference type="InterPro" id="IPR051531">
    <property type="entry name" value="N-acetyltransferase"/>
</dbReference>
<dbReference type="eggNOG" id="COG1670">
    <property type="taxonomic scope" value="Bacteria"/>
</dbReference>
<dbReference type="InterPro" id="IPR016181">
    <property type="entry name" value="Acyl_CoA_acyltransferase"/>
</dbReference>
<feature type="domain" description="N-acetyltransferase" evidence="1">
    <location>
        <begin position="13"/>
        <end position="172"/>
    </location>
</feature>
<dbReference type="InterPro" id="IPR000182">
    <property type="entry name" value="GNAT_dom"/>
</dbReference>
<name>E6XBL0_CELAD</name>
<dbReference type="OrthoDB" id="9788916at2"/>
<evidence type="ECO:0000259" key="1">
    <source>
        <dbReference type="PROSITE" id="PS51186"/>
    </source>
</evidence>
<dbReference type="PANTHER" id="PTHR43792">
    <property type="entry name" value="GNAT FAMILY, PUTATIVE (AFU_ORTHOLOGUE AFUA_3G00765)-RELATED-RELATED"/>
    <property type="match status" value="1"/>
</dbReference>
<dbReference type="GO" id="GO:0016747">
    <property type="term" value="F:acyltransferase activity, transferring groups other than amino-acyl groups"/>
    <property type="evidence" value="ECO:0007669"/>
    <property type="project" value="InterPro"/>
</dbReference>
<dbReference type="SUPFAM" id="SSF55729">
    <property type="entry name" value="Acyl-CoA N-acyltransferases (Nat)"/>
    <property type="match status" value="1"/>
</dbReference>
<dbReference type="STRING" id="688270.Celal_0506"/>
<dbReference type="PROSITE" id="PS51186">
    <property type="entry name" value="GNAT"/>
    <property type="match status" value="1"/>
</dbReference>
<sequence length="172" mass="19971">MDYLVNNITSDRLLFRKLTPSDFELWLPFHEDKRTSKFWNGLPKDPRTACEADFERTFYRYKNKLGGKFALIGKQNNKLLGLAGLLIQEVNHKKELEIAYSLLPEYWGFGYALEAATECKIFAQKNNLSTSLISIIHIDNIPSQNVAIRNGMTLDFETTYHDNPVYIFKTIR</sequence>
<protein>
    <submittedName>
        <fullName evidence="2">GNAT family acetyltransferase</fullName>
    </submittedName>
</protein>
<dbReference type="PANTHER" id="PTHR43792:SF1">
    <property type="entry name" value="N-ACETYLTRANSFERASE DOMAIN-CONTAINING PROTEIN"/>
    <property type="match status" value="1"/>
</dbReference>
<dbReference type="RefSeq" id="WP_013549340.1">
    <property type="nucleotide sequence ID" value="NC_014934.1"/>
</dbReference>
<dbReference type="HOGENOM" id="CLU_013985_3_1_10"/>
<dbReference type="EMBL" id="CP002453">
    <property type="protein sequence ID" value="ADV47845.1"/>
    <property type="molecule type" value="Genomic_DNA"/>
</dbReference>
<dbReference type="Gene3D" id="3.40.630.30">
    <property type="match status" value="1"/>
</dbReference>
<dbReference type="Pfam" id="PF13302">
    <property type="entry name" value="Acetyltransf_3"/>
    <property type="match status" value="1"/>
</dbReference>
<accession>E6XBL0</accession>
<dbReference type="AlphaFoldDB" id="E6XBL0"/>
<evidence type="ECO:0000313" key="2">
    <source>
        <dbReference type="EMBL" id="ADV47845.1"/>
    </source>
</evidence>
<proteinExistence type="predicted"/>
<evidence type="ECO:0000313" key="3">
    <source>
        <dbReference type="Proteomes" id="UP000008634"/>
    </source>
</evidence>
<reference evidence="2 3" key="1">
    <citation type="journal article" date="2010" name="Stand. Genomic Sci.">
        <title>Complete genome sequence of Cellulophaga algicola type strain (IC166).</title>
        <authorList>
            <person name="Abt B."/>
            <person name="Lu M."/>
            <person name="Misra M."/>
            <person name="Han C."/>
            <person name="Nolan M."/>
            <person name="Lucas S."/>
            <person name="Hammon N."/>
            <person name="Deshpande S."/>
            <person name="Cheng J.F."/>
            <person name="Tapia R."/>
            <person name="Goodwin L."/>
            <person name="Pitluck S."/>
            <person name="Liolios K."/>
            <person name="Pagani I."/>
            <person name="Ivanova N."/>
            <person name="Mavromatis K."/>
            <person name="Ovchinikova G."/>
            <person name="Pati A."/>
            <person name="Chen A."/>
            <person name="Palaniappan K."/>
            <person name="Land M."/>
            <person name="Hauser L."/>
            <person name="Chang Y.J."/>
            <person name="Jeffries C.D."/>
            <person name="Detter J.C."/>
            <person name="Brambilla E."/>
            <person name="Rohde M."/>
            <person name="Tindall B.J."/>
            <person name="Goker M."/>
            <person name="Woyke T."/>
            <person name="Bristow J."/>
            <person name="Eisen J.A."/>
            <person name="Markowitz V."/>
            <person name="Hugenholtz P."/>
            <person name="Kyrpides N.C."/>
            <person name="Klenk H.P."/>
            <person name="Lapidus A."/>
        </authorList>
    </citation>
    <scope>NUCLEOTIDE SEQUENCE [LARGE SCALE GENOMIC DNA]</scope>
    <source>
        <strain evidence="3">DSM 14237 / IC166 / ACAM 630</strain>
    </source>
</reference>
<dbReference type="KEGG" id="cao:Celal_0506"/>
<organism evidence="2 3">
    <name type="scientific">Cellulophaga algicola (strain DSM 14237 / IC166 / ACAM 630)</name>
    <dbReference type="NCBI Taxonomy" id="688270"/>
    <lineage>
        <taxon>Bacteria</taxon>
        <taxon>Pseudomonadati</taxon>
        <taxon>Bacteroidota</taxon>
        <taxon>Flavobacteriia</taxon>
        <taxon>Flavobacteriales</taxon>
        <taxon>Flavobacteriaceae</taxon>
        <taxon>Cellulophaga</taxon>
    </lineage>
</organism>
<dbReference type="Proteomes" id="UP000008634">
    <property type="component" value="Chromosome"/>
</dbReference>
<keyword evidence="3" id="KW-1185">Reference proteome</keyword>